<gene>
    <name evidence="2" type="ORF">SAMN02745121_05405</name>
</gene>
<dbReference type="RefSeq" id="WP_096328815.1">
    <property type="nucleotide sequence ID" value="NZ_FOMX01000019.1"/>
</dbReference>
<dbReference type="EMBL" id="FOMX01000019">
    <property type="protein sequence ID" value="SFE75953.1"/>
    <property type="molecule type" value="Genomic_DNA"/>
</dbReference>
<dbReference type="OrthoDB" id="1310645at2"/>
<accession>A0A1I2D782</accession>
<keyword evidence="3" id="KW-1185">Reference proteome</keyword>
<feature type="domain" description="T4 RNA ligase 1-like N-terminal" evidence="1">
    <location>
        <begin position="54"/>
        <end position="246"/>
    </location>
</feature>
<dbReference type="Proteomes" id="UP000199400">
    <property type="component" value="Unassembled WGS sequence"/>
</dbReference>
<reference evidence="3" key="1">
    <citation type="submission" date="2016-10" db="EMBL/GenBank/DDBJ databases">
        <authorList>
            <person name="Varghese N."/>
            <person name="Submissions S."/>
        </authorList>
    </citation>
    <scope>NUCLEOTIDE SEQUENCE [LARGE SCALE GENOMIC DNA]</scope>
    <source>
        <strain evidence="3">ATCC 25963</strain>
    </source>
</reference>
<evidence type="ECO:0000313" key="2">
    <source>
        <dbReference type="EMBL" id="SFE75953.1"/>
    </source>
</evidence>
<protein>
    <submittedName>
        <fullName evidence="2">RNA ligase</fullName>
    </submittedName>
</protein>
<name>A0A1I2D782_9BACT</name>
<dbReference type="GO" id="GO:0016874">
    <property type="term" value="F:ligase activity"/>
    <property type="evidence" value="ECO:0007669"/>
    <property type="project" value="UniProtKB-KW"/>
</dbReference>
<dbReference type="Pfam" id="PF09511">
    <property type="entry name" value="RNA_lig_T4_1"/>
    <property type="match status" value="1"/>
</dbReference>
<dbReference type="InterPro" id="IPR019039">
    <property type="entry name" value="T4-Rnl1-like_N"/>
</dbReference>
<keyword evidence="2" id="KW-0436">Ligase</keyword>
<organism evidence="2 3">
    <name type="scientific">Nannocystis exedens</name>
    <dbReference type="NCBI Taxonomy" id="54"/>
    <lineage>
        <taxon>Bacteria</taxon>
        <taxon>Pseudomonadati</taxon>
        <taxon>Myxococcota</taxon>
        <taxon>Polyangia</taxon>
        <taxon>Nannocystales</taxon>
        <taxon>Nannocystaceae</taxon>
        <taxon>Nannocystis</taxon>
    </lineage>
</organism>
<proteinExistence type="predicted"/>
<sequence length="379" mass="42572">MSDIDVVRALRSEGLDGLARRLALQTRRHREHPQLVLLKYDMIETPMGDPVARQCRGLVVDEADGFRPVAYPYDKFFNAHEGHAAPIDWSTARVFEKIDGTLCTLYAYRGAWHVASASLPDAQGQLRGAGCSVAEAFWRVFRAGGYALPDRADHCFMFELCLPSDPVLIRHAAPRLLLHGARDLTTMQEVEPHPFARAYGWELVPTHAVSELKQALQLARELDPARHEGLVARDARFHRVKIKSPAFVALHHMRGATNLRHLLEVVRTNESDEFLAYFPEARPAWRAVRDRFFALRAEAEAALERGKELADDRAFGQSVRDLPYHSLLFAVRKGKAPSIAAVFAEMSLQNLEKLLRLGELSRELGVPLEPRARGPVDDA</sequence>
<evidence type="ECO:0000313" key="3">
    <source>
        <dbReference type="Proteomes" id="UP000199400"/>
    </source>
</evidence>
<evidence type="ECO:0000259" key="1">
    <source>
        <dbReference type="Pfam" id="PF09511"/>
    </source>
</evidence>
<dbReference type="AlphaFoldDB" id="A0A1I2D782"/>
<dbReference type="STRING" id="54.SAMN02745121_05405"/>